<feature type="compositionally biased region" description="Polar residues" evidence="1">
    <location>
        <begin position="1551"/>
        <end position="1571"/>
    </location>
</feature>
<keyword evidence="4" id="KW-1185">Reference proteome</keyword>
<dbReference type="Gene3D" id="3.30.1490.40">
    <property type="match status" value="1"/>
</dbReference>
<feature type="region of interest" description="Disordered" evidence="1">
    <location>
        <begin position="1551"/>
        <end position="1620"/>
    </location>
</feature>
<dbReference type="CDD" id="cd00072">
    <property type="entry name" value="GYF"/>
    <property type="match status" value="1"/>
</dbReference>
<protein>
    <recommendedName>
        <fullName evidence="2">GYF domain-containing protein</fullName>
    </recommendedName>
</protein>
<reference evidence="3 4" key="2">
    <citation type="journal article" date="2017" name="Nature">
        <title>The Apostasia genome and the evolution of orchids.</title>
        <authorList>
            <person name="Zhang G.Q."/>
            <person name="Liu K.W."/>
            <person name="Li Z."/>
            <person name="Lohaus R."/>
            <person name="Hsiao Y.Y."/>
            <person name="Niu S.C."/>
            <person name="Wang J.Y."/>
            <person name="Lin Y.C."/>
            <person name="Xu Q."/>
            <person name="Chen L.J."/>
            <person name="Yoshida K."/>
            <person name="Fujiwara S."/>
            <person name="Wang Z.W."/>
            <person name="Zhang Y.Q."/>
            <person name="Mitsuda N."/>
            <person name="Wang M."/>
            <person name="Liu G.H."/>
            <person name="Pecoraro L."/>
            <person name="Huang H.X."/>
            <person name="Xiao X.J."/>
            <person name="Lin M."/>
            <person name="Wu X.Y."/>
            <person name="Wu W.L."/>
            <person name="Chen Y.Y."/>
            <person name="Chang S.B."/>
            <person name="Sakamoto S."/>
            <person name="Ohme-Takagi M."/>
            <person name="Yagi M."/>
            <person name="Zeng S.J."/>
            <person name="Shen C.Y."/>
            <person name="Yeh C.M."/>
            <person name="Luo Y.B."/>
            <person name="Tsai W.C."/>
            <person name="Van de Peer Y."/>
            <person name="Liu Z.J."/>
        </authorList>
    </citation>
    <scope>NUCLEOTIDE SEQUENCE [LARGE SCALE GENOMIC DNA]</scope>
    <source>
        <tissue evidence="3">The whole plant</tissue>
    </source>
</reference>
<feature type="region of interest" description="Disordered" evidence="1">
    <location>
        <begin position="362"/>
        <end position="399"/>
    </location>
</feature>
<reference evidence="3 4" key="1">
    <citation type="journal article" date="2016" name="Sci. Rep.">
        <title>The Dendrobium catenatum Lindl. genome sequence provides insights into polysaccharide synthase, floral development and adaptive evolution.</title>
        <authorList>
            <person name="Zhang G.Q."/>
            <person name="Xu Q."/>
            <person name="Bian C."/>
            <person name="Tsai W.C."/>
            <person name="Yeh C.M."/>
            <person name="Liu K.W."/>
            <person name="Yoshida K."/>
            <person name="Zhang L.S."/>
            <person name="Chang S.B."/>
            <person name="Chen F."/>
            <person name="Shi Y."/>
            <person name="Su Y.Y."/>
            <person name="Zhang Y.Q."/>
            <person name="Chen L.J."/>
            <person name="Yin Y."/>
            <person name="Lin M."/>
            <person name="Huang H."/>
            <person name="Deng H."/>
            <person name="Wang Z.W."/>
            <person name="Zhu S.L."/>
            <person name="Zhao X."/>
            <person name="Deng C."/>
            <person name="Niu S.C."/>
            <person name="Huang J."/>
            <person name="Wang M."/>
            <person name="Liu G.H."/>
            <person name="Yang H.J."/>
            <person name="Xiao X.J."/>
            <person name="Hsiao Y.Y."/>
            <person name="Wu W.L."/>
            <person name="Chen Y.Y."/>
            <person name="Mitsuda N."/>
            <person name="Ohme-Takagi M."/>
            <person name="Luo Y.B."/>
            <person name="Van de Peer Y."/>
            <person name="Liu Z.J."/>
        </authorList>
    </citation>
    <scope>NUCLEOTIDE SEQUENCE [LARGE SCALE GENOMIC DNA]</scope>
    <source>
        <tissue evidence="3">The whole plant</tissue>
    </source>
</reference>
<feature type="compositionally biased region" description="Basic and acidic residues" evidence="1">
    <location>
        <begin position="164"/>
        <end position="174"/>
    </location>
</feature>
<evidence type="ECO:0000313" key="3">
    <source>
        <dbReference type="EMBL" id="PKU76245.1"/>
    </source>
</evidence>
<feature type="region of interest" description="Disordered" evidence="1">
    <location>
        <begin position="1118"/>
        <end position="1138"/>
    </location>
</feature>
<accession>A0A2I0WKR7</accession>
<feature type="domain" description="GYF" evidence="2">
    <location>
        <begin position="493"/>
        <end position="544"/>
    </location>
</feature>
<dbReference type="Pfam" id="PF02213">
    <property type="entry name" value="GYF"/>
    <property type="match status" value="1"/>
</dbReference>
<feature type="compositionally biased region" description="Polar residues" evidence="1">
    <location>
        <begin position="379"/>
        <end position="390"/>
    </location>
</feature>
<feature type="region of interest" description="Disordered" evidence="1">
    <location>
        <begin position="1384"/>
        <end position="1434"/>
    </location>
</feature>
<feature type="region of interest" description="Disordered" evidence="1">
    <location>
        <begin position="73"/>
        <end position="197"/>
    </location>
</feature>
<dbReference type="InterPro" id="IPR003169">
    <property type="entry name" value="GYF"/>
</dbReference>
<dbReference type="PANTHER" id="PTHR47471:SF1">
    <property type="entry name" value="PROTEIN ESSENTIAL FOR POTEXVIRUS ACCUMULATION 1"/>
    <property type="match status" value="1"/>
</dbReference>
<dbReference type="InterPro" id="IPR035445">
    <property type="entry name" value="GYF-like_dom_sf"/>
</dbReference>
<feature type="compositionally biased region" description="Basic and acidic residues" evidence="1">
    <location>
        <begin position="362"/>
        <end position="377"/>
    </location>
</feature>
<feature type="region of interest" description="Disordered" evidence="1">
    <location>
        <begin position="25"/>
        <end position="54"/>
    </location>
</feature>
<sequence>MEGSRQRYSSDTLLKGLVEGAYQKHSPMEYHTSPFHGERITSVRGPGNVEDSHEVRKRKDVYKHVLHDSEIGCRDRWRDEERETNSTVHRDHRGERWLDNSMRHSGERRNHSERWSESGNRESSFDQRRESKWSTSWGRDDKESESSKDGQGPQERLMSRLTSHGRDTDKDGEIYPRSWRSNSSMARVKTEPSYQQSIPHKQIHMFGYGRGKGENVSQLSPSGRGSFNSNNASTVIHHPHHLGTFSAKSGLQTGSSLLRYSRMKLLDIYRMTDIRSHRVSIDGIMDAPSLTRSELLEPLALAAPSIEELVILKAIEKGEVASSGVPQVSKEGSGGRNDVESVMSKQMKLGTDEDLQCIGGEYKLEGSERNPDIEPARWRSQSEAISSWPSTDLKDNPAALGAKSSEFDWSHLSDDVDNETTTASVSSSFCKDDWQNNQRGHVQKRRNPKNRSYASEFSDSERTASPYFAREDSLLARDKPAGRHFEPLPSPEELSLYYRDPHGRVQGPFSGSDLIGWFEAGYFGIDLEVRPASAPSEAPFLLLGDVIPQLRQKVRPPPGFRLAKQNGILEMPNMDKTGSTVLSTHSCLFGSEPSKNVQRSGIYVSTEANNPSVESLSEGMHGRGVHGPGYSPAIMGESGNGVNYLLAQTSLLEQQQNALPCSLSLLSGRDSSPMASTGFISNSPESYSKFISHIGDPSFQASQVSQASRQLDLLSLLQAGHADKPSSLSSGASAWSDLHDARALNNNGHVGLETLQNKLDVHQNQHLGSQVGFVVQQQLQPPNLPSLPHLVNQPANLSGILSPQQLRSTDITQDTQMLNVLAQHYLMSQAPMHSQVSMSSQLSLFNECLLLKQQLQQQQQQLLLQQQHLLFSQVLSGHQSSPHLGEPSQKLYSTVPMGDVPSDHSLLRQGSEAHINQKILADNIHDGHNSTIQTINSQDRDNINNSSFSGPTLLQLPHQLFEIALPSIKHESTQDVGDNGAAEVSLASGLVLTSPISDALEKPVEAFNSLDDALNLNCHAKEPKLSMPQCSEFIPSECSVLSQEASCTSGSVSIHDVKLSSGDVVLEQTHSDVSAAKDLKNLETCQTKKSAEKKARKKKNSKSQLALDLLKGLSNVNQLEQPKSMFDKENSKSRDTSQAQTDLLKQLYDLASAAVEDSSNGSPFKHVDYLKSHLPASVTDKEVESSNKKAECVEEVESSNKKAECVDGGISELSCLRAWKSAPGIKVKSLKEIQQEEQQRVQMEKMASETEIIPSSCQVSVPWAGIVGSFDHNSGGAIVHVDSNAEYIRSNSNLSSKSRKSHLHDLLAEEVLAQSSEGDAILSRDNKGQLLPPVLSVPTLLDTAAVNDGNLSRDDKGQLLPAVVSAATLVDAAAVNDEDFIEAKDSKKGRKKGSKAKVSGAKCPSSVTSVDISSSSIAAERQKSQNQAQKDKEVLPAPLTASLADFVSWKGEPANFSQAPAWSMDMGKLHKPTSLRDIQKEQGNKLSAQQNVPIPTPTKMQSNRGNSGSSSWQVPGSSPSIGISPMRSTTFASRQLKPKLEDDLFWDPVDQSQQQIEQSDFPSLRNSNNRGVKTPARTDPIAITRQKSSNSKPAGYSPASSASGLSASRGKKDDGPSNLSEAMGFRDWCDTELIRLTGTNGIPSFKNLTTSSSFSIIFYSSQPSVACEDRMRLFLSSPTRLLINHSRREERKSHPIFTNTSFLEYCLNQSTTEAEVLLKENLGSLDPKYEFIDKFLSYKDFLSSKVIEMAFRSNDSPGNGDSGSAMDFDADAQVVKVGSKKGRKGKKVSAAVLNFNVVSNRIMKGDIQTVED</sequence>
<name>A0A2I0WKR7_9ASPA</name>
<organism evidence="3 4">
    <name type="scientific">Dendrobium catenatum</name>
    <dbReference type="NCBI Taxonomy" id="906689"/>
    <lineage>
        <taxon>Eukaryota</taxon>
        <taxon>Viridiplantae</taxon>
        <taxon>Streptophyta</taxon>
        <taxon>Embryophyta</taxon>
        <taxon>Tracheophyta</taxon>
        <taxon>Spermatophyta</taxon>
        <taxon>Magnoliopsida</taxon>
        <taxon>Liliopsida</taxon>
        <taxon>Asparagales</taxon>
        <taxon>Orchidaceae</taxon>
        <taxon>Epidendroideae</taxon>
        <taxon>Malaxideae</taxon>
        <taxon>Dendrobiinae</taxon>
        <taxon>Dendrobium</taxon>
    </lineage>
</organism>
<feature type="region of interest" description="Disordered" evidence="1">
    <location>
        <begin position="430"/>
        <end position="458"/>
    </location>
</feature>
<feature type="compositionally biased region" description="Low complexity" evidence="1">
    <location>
        <begin position="1396"/>
        <end position="1417"/>
    </location>
</feature>
<evidence type="ECO:0000259" key="2">
    <source>
        <dbReference type="PROSITE" id="PS50829"/>
    </source>
</evidence>
<feature type="compositionally biased region" description="Low complexity" evidence="1">
    <location>
        <begin position="1591"/>
        <end position="1608"/>
    </location>
</feature>
<evidence type="ECO:0000256" key="1">
    <source>
        <dbReference type="SAM" id="MobiDB-lite"/>
    </source>
</evidence>
<feature type="compositionally biased region" description="Basic and acidic residues" evidence="1">
    <location>
        <begin position="73"/>
        <end position="148"/>
    </location>
</feature>
<dbReference type="PROSITE" id="PS50829">
    <property type="entry name" value="GYF"/>
    <property type="match status" value="1"/>
</dbReference>
<proteinExistence type="predicted"/>
<feature type="compositionally biased region" description="Basic and acidic residues" evidence="1">
    <location>
        <begin position="1125"/>
        <end position="1135"/>
    </location>
</feature>
<dbReference type="PANTHER" id="PTHR47471">
    <property type="entry name" value="GYF DOMAIN-CONTAINING PROTEIN"/>
    <property type="match status" value="1"/>
</dbReference>
<dbReference type="Proteomes" id="UP000233837">
    <property type="component" value="Unassembled WGS sequence"/>
</dbReference>
<feature type="region of interest" description="Disordered" evidence="1">
    <location>
        <begin position="1486"/>
        <end position="1526"/>
    </location>
</feature>
<dbReference type="EMBL" id="KZ502547">
    <property type="protein sequence ID" value="PKU76245.1"/>
    <property type="molecule type" value="Genomic_DNA"/>
</dbReference>
<feature type="compositionally biased region" description="Polar residues" evidence="1">
    <location>
        <begin position="1486"/>
        <end position="1506"/>
    </location>
</feature>
<dbReference type="SUPFAM" id="SSF55277">
    <property type="entry name" value="GYF domain"/>
    <property type="match status" value="1"/>
</dbReference>
<feature type="compositionally biased region" description="Low complexity" evidence="1">
    <location>
        <begin position="1507"/>
        <end position="1525"/>
    </location>
</feature>
<feature type="compositionally biased region" description="Polar residues" evidence="1">
    <location>
        <begin position="430"/>
        <end position="440"/>
    </location>
</feature>
<gene>
    <name evidence="3" type="ORF">MA16_Dca015565</name>
</gene>
<dbReference type="SMART" id="SM00444">
    <property type="entry name" value="GYF"/>
    <property type="match status" value="1"/>
</dbReference>
<dbReference type="STRING" id="906689.A0A2I0WKR7"/>
<evidence type="ECO:0000313" key="4">
    <source>
        <dbReference type="Proteomes" id="UP000233837"/>
    </source>
</evidence>